<reference evidence="3 4" key="1">
    <citation type="submission" date="2020-11" db="EMBL/GenBank/DDBJ databases">
        <title>Pseudonocardia abyssalis sp. nov. and Pseudonocardia oceani sp. nov., description and phylogenomic analysis of two novel actinomycetes isolated from the deep Southern Ocean.</title>
        <authorList>
            <person name="Parra J."/>
        </authorList>
    </citation>
    <scope>NUCLEOTIDE SEQUENCE [LARGE SCALE GENOMIC DNA]</scope>
    <source>
        <strain evidence="3 4">KRD-168</strain>
    </source>
</reference>
<dbReference type="InterPro" id="IPR051325">
    <property type="entry name" value="Nudix_hydrolase_domain"/>
</dbReference>
<dbReference type="InterPro" id="IPR000086">
    <property type="entry name" value="NUDIX_hydrolase_dom"/>
</dbReference>
<gene>
    <name evidence="3" type="ORF">I4I81_07955</name>
</gene>
<evidence type="ECO:0000259" key="2">
    <source>
        <dbReference type="PROSITE" id="PS51462"/>
    </source>
</evidence>
<name>A0ABS6UQF3_9PSEU</name>
<dbReference type="PANTHER" id="PTHR21340">
    <property type="entry name" value="DIADENOSINE 5,5-P1,P4-TETRAPHOSPHATE PYROPHOSPHOHYDROLASE MUTT"/>
    <property type="match status" value="1"/>
</dbReference>
<dbReference type="GO" id="GO:0016787">
    <property type="term" value="F:hydrolase activity"/>
    <property type="evidence" value="ECO:0007669"/>
    <property type="project" value="UniProtKB-KW"/>
</dbReference>
<evidence type="ECO:0000256" key="1">
    <source>
        <dbReference type="ARBA" id="ARBA00022801"/>
    </source>
</evidence>
<keyword evidence="1 3" id="KW-0378">Hydrolase</keyword>
<dbReference type="RefSeq" id="WP_218615929.1">
    <property type="nucleotide sequence ID" value="NZ_JADQDK010000001.1"/>
</dbReference>
<dbReference type="Proteomes" id="UP000694287">
    <property type="component" value="Unassembled WGS sequence"/>
</dbReference>
<protein>
    <submittedName>
        <fullName evidence="3">NUDIX hydrolase</fullName>
    </submittedName>
</protein>
<dbReference type="EMBL" id="JADQDK010000001">
    <property type="protein sequence ID" value="MBW0134186.1"/>
    <property type="molecule type" value="Genomic_DNA"/>
</dbReference>
<evidence type="ECO:0000313" key="4">
    <source>
        <dbReference type="Proteomes" id="UP000694287"/>
    </source>
</evidence>
<evidence type="ECO:0000313" key="3">
    <source>
        <dbReference type="EMBL" id="MBW0134186.1"/>
    </source>
</evidence>
<accession>A0ABS6UQF3</accession>
<dbReference type="InterPro" id="IPR020084">
    <property type="entry name" value="NUDIX_hydrolase_CS"/>
</dbReference>
<comment type="caution">
    <text evidence="3">The sequence shown here is derived from an EMBL/GenBank/DDBJ whole genome shotgun (WGS) entry which is preliminary data.</text>
</comment>
<dbReference type="CDD" id="cd03673">
    <property type="entry name" value="NUDIX_Ap6A_hydrolase"/>
    <property type="match status" value="1"/>
</dbReference>
<dbReference type="PROSITE" id="PS51462">
    <property type="entry name" value="NUDIX"/>
    <property type="match status" value="1"/>
</dbReference>
<proteinExistence type="predicted"/>
<dbReference type="PROSITE" id="PS00893">
    <property type="entry name" value="NUDIX_BOX"/>
    <property type="match status" value="1"/>
</dbReference>
<sequence length="417" mass="44552">MTRALPLTPSIGSVARTRLAGDAATVVGWLRVLNGEDGPAEVAAALDALGALRTDLRSLRPILDKAWTVALRDGLDEVTTTLARIAALDGQARLLAECAGSAPADAIVGATAHERAALLGTVPTALDPETGAALAFLASGREPAPLRAAAPVGDPGLPAAVLLPPMLHRRWRKLVKETPRHDLESLHRRAAELIVVVEVAARLEFPVMGLWPAADALRSAAAAALRVGAAHRLKDRLPACATRRELSRIVTRRVRVTRQVEKALAEVADLGHLLPADDDGPAKVAGGGLVVRPGTDGPEVLVVHRVRHDDWSIPKGATAPGETVQECALREVREETGLRCRMEAEIHSVRYRDRNNRAKHVRFWHMTPVGPAAPPDPAEIDEVRWVPPAAARGLLTRKRDRAVVDAYAREHGAQTAA</sequence>
<keyword evidence="4" id="KW-1185">Reference proteome</keyword>
<dbReference type="Pfam" id="PF00293">
    <property type="entry name" value="NUDIX"/>
    <property type="match status" value="1"/>
</dbReference>
<dbReference type="PANTHER" id="PTHR21340:SF0">
    <property type="entry name" value="BIS(5'-NUCLEOSYL)-TETRAPHOSPHATASE [ASYMMETRICAL]"/>
    <property type="match status" value="1"/>
</dbReference>
<organism evidence="3 4">
    <name type="scientific">Pseudonocardia abyssalis</name>
    <dbReference type="NCBI Taxonomy" id="2792008"/>
    <lineage>
        <taxon>Bacteria</taxon>
        <taxon>Bacillati</taxon>
        <taxon>Actinomycetota</taxon>
        <taxon>Actinomycetes</taxon>
        <taxon>Pseudonocardiales</taxon>
        <taxon>Pseudonocardiaceae</taxon>
        <taxon>Pseudonocardia</taxon>
    </lineage>
</organism>
<feature type="domain" description="Nudix hydrolase" evidence="2">
    <location>
        <begin position="281"/>
        <end position="409"/>
    </location>
</feature>